<evidence type="ECO:0000313" key="1">
    <source>
        <dbReference type="EMBL" id="KAK9089714.1"/>
    </source>
</evidence>
<keyword evidence="2" id="KW-1185">Reference proteome</keyword>
<name>A0AAP0HJY3_9MAGN</name>
<accession>A0AAP0HJY3</accession>
<evidence type="ECO:0000313" key="2">
    <source>
        <dbReference type="Proteomes" id="UP001419268"/>
    </source>
</evidence>
<reference evidence="1 2" key="1">
    <citation type="submission" date="2024-01" db="EMBL/GenBank/DDBJ databases">
        <title>Genome assemblies of Stephania.</title>
        <authorList>
            <person name="Yang L."/>
        </authorList>
    </citation>
    <scope>NUCLEOTIDE SEQUENCE [LARGE SCALE GENOMIC DNA]</scope>
    <source>
        <strain evidence="1">JXDWG</strain>
        <tissue evidence="1">Leaf</tissue>
    </source>
</reference>
<dbReference type="EMBL" id="JBBNAG010000012">
    <property type="protein sequence ID" value="KAK9089714.1"/>
    <property type="molecule type" value="Genomic_DNA"/>
</dbReference>
<gene>
    <name evidence="1" type="ORF">Scep_028796</name>
</gene>
<dbReference type="Proteomes" id="UP001419268">
    <property type="component" value="Unassembled WGS sequence"/>
</dbReference>
<proteinExistence type="predicted"/>
<comment type="caution">
    <text evidence="1">The sequence shown here is derived from an EMBL/GenBank/DDBJ whole genome shotgun (WGS) entry which is preliminary data.</text>
</comment>
<sequence length="141" mass="15742">MVGRSKLGELRSLEWFNHQSKVDLLVVLVLAVVPGLEVARDLEAAVAVAEEDLVVVLDEELAEALESFEANARESSIKTVETGSVEPGEDLAVTRRRSHDYRAGSLHLDLKARYRRSGREITRSEEVRSRLVVCNNRSKES</sequence>
<dbReference type="AlphaFoldDB" id="A0AAP0HJY3"/>
<organism evidence="1 2">
    <name type="scientific">Stephania cephalantha</name>
    <dbReference type="NCBI Taxonomy" id="152367"/>
    <lineage>
        <taxon>Eukaryota</taxon>
        <taxon>Viridiplantae</taxon>
        <taxon>Streptophyta</taxon>
        <taxon>Embryophyta</taxon>
        <taxon>Tracheophyta</taxon>
        <taxon>Spermatophyta</taxon>
        <taxon>Magnoliopsida</taxon>
        <taxon>Ranunculales</taxon>
        <taxon>Menispermaceae</taxon>
        <taxon>Menispermoideae</taxon>
        <taxon>Cissampelideae</taxon>
        <taxon>Stephania</taxon>
    </lineage>
</organism>
<protein>
    <submittedName>
        <fullName evidence="1">Uncharacterized protein</fullName>
    </submittedName>
</protein>